<dbReference type="OrthoDB" id="5125482at2"/>
<feature type="transmembrane region" description="Helical" evidence="1">
    <location>
        <begin position="66"/>
        <end position="88"/>
    </location>
</feature>
<evidence type="ECO:0000313" key="3">
    <source>
        <dbReference type="Proteomes" id="UP000316612"/>
    </source>
</evidence>
<comment type="caution">
    <text evidence="2">The sequence shown here is derived from an EMBL/GenBank/DDBJ whole genome shotgun (WGS) entry which is preliminary data.</text>
</comment>
<feature type="transmembrane region" description="Helical" evidence="1">
    <location>
        <begin position="33"/>
        <end position="54"/>
    </location>
</feature>
<sequence>MRTPLKIVLAAGIPLLIMSGIGTALLIQGDVYAGRSTLAVGVVIAAVSGAAFIYQVEKWGLLKQTVIHCVLMLVTVLPAFMLAGWYPMRSSIDFLIILGIFAAFGVVLWGSMFLLFTKVLPKLNR</sequence>
<dbReference type="EMBL" id="BJNY01000019">
    <property type="protein sequence ID" value="GED07351.1"/>
    <property type="molecule type" value="Genomic_DNA"/>
</dbReference>
<name>A0A4Y4DYA2_GLUUR</name>
<proteinExistence type="predicted"/>
<dbReference type="RefSeq" id="WP_141366389.1">
    <property type="nucleotide sequence ID" value="NZ_BAAAJL010000005.1"/>
</dbReference>
<organism evidence="2 3">
    <name type="scientific">Glutamicibacter uratoxydans</name>
    <name type="common">Arthrobacter uratoxydans</name>
    <dbReference type="NCBI Taxonomy" id="43667"/>
    <lineage>
        <taxon>Bacteria</taxon>
        <taxon>Bacillati</taxon>
        <taxon>Actinomycetota</taxon>
        <taxon>Actinomycetes</taxon>
        <taxon>Micrococcales</taxon>
        <taxon>Micrococcaceae</taxon>
        <taxon>Glutamicibacter</taxon>
    </lineage>
</organism>
<feature type="transmembrane region" description="Helical" evidence="1">
    <location>
        <begin position="7"/>
        <end position="27"/>
    </location>
</feature>
<dbReference type="AlphaFoldDB" id="A0A4Y4DYA2"/>
<dbReference type="Proteomes" id="UP000316612">
    <property type="component" value="Unassembled WGS sequence"/>
</dbReference>
<evidence type="ECO:0000256" key="1">
    <source>
        <dbReference type="SAM" id="Phobius"/>
    </source>
</evidence>
<dbReference type="Pfam" id="PF11457">
    <property type="entry name" value="DUF3021"/>
    <property type="match status" value="1"/>
</dbReference>
<keyword evidence="3" id="KW-1185">Reference proteome</keyword>
<keyword evidence="1" id="KW-1133">Transmembrane helix</keyword>
<evidence type="ECO:0000313" key="2">
    <source>
        <dbReference type="EMBL" id="GED07351.1"/>
    </source>
</evidence>
<feature type="transmembrane region" description="Helical" evidence="1">
    <location>
        <begin position="94"/>
        <end position="116"/>
    </location>
</feature>
<reference evidence="2 3" key="1">
    <citation type="submission" date="2019-06" db="EMBL/GenBank/DDBJ databases">
        <title>Whole genome shotgun sequence of Glutamicibacter uratoxydans NBRC 15515.</title>
        <authorList>
            <person name="Hosoyama A."/>
            <person name="Uohara A."/>
            <person name="Ohji S."/>
            <person name="Ichikawa N."/>
        </authorList>
    </citation>
    <scope>NUCLEOTIDE SEQUENCE [LARGE SCALE GENOMIC DNA]</scope>
    <source>
        <strain evidence="2 3">NBRC 15515</strain>
    </source>
</reference>
<accession>A0A4Y4DYA2</accession>
<gene>
    <name evidence="2" type="ORF">AUR04nite_28830</name>
</gene>
<keyword evidence="1" id="KW-0812">Transmembrane</keyword>
<evidence type="ECO:0008006" key="4">
    <source>
        <dbReference type="Google" id="ProtNLM"/>
    </source>
</evidence>
<keyword evidence="1" id="KW-0472">Membrane</keyword>
<dbReference type="InterPro" id="IPR021560">
    <property type="entry name" value="DUF3021"/>
</dbReference>
<protein>
    <recommendedName>
        <fullName evidence="4">DUF3021 domain-containing protein</fullName>
    </recommendedName>
</protein>